<proteinExistence type="predicted"/>
<evidence type="ECO:0000313" key="1">
    <source>
        <dbReference type="EMBL" id="ROT81340.1"/>
    </source>
</evidence>
<reference evidence="1 2" key="2">
    <citation type="submission" date="2019-01" db="EMBL/GenBank/DDBJ databases">
        <title>The decoding of complex shrimp genome reveals the adaptation for benthos swimmer, frequently molting mechanism and breeding impact on genome.</title>
        <authorList>
            <person name="Sun Y."/>
            <person name="Gao Y."/>
            <person name="Yu Y."/>
        </authorList>
    </citation>
    <scope>NUCLEOTIDE SEQUENCE [LARGE SCALE GENOMIC DNA]</scope>
    <source>
        <tissue evidence="1">Muscle</tissue>
    </source>
</reference>
<reference evidence="1 2" key="1">
    <citation type="submission" date="2018-04" db="EMBL/GenBank/DDBJ databases">
        <authorList>
            <person name="Zhang X."/>
            <person name="Yuan J."/>
            <person name="Li F."/>
            <person name="Xiang J."/>
        </authorList>
    </citation>
    <scope>NUCLEOTIDE SEQUENCE [LARGE SCALE GENOMIC DNA]</scope>
    <source>
        <tissue evidence="1">Muscle</tissue>
    </source>
</reference>
<sequence>MANSPHGLLYSHTVLAHSEREHSRGVGSALPWPHSVYHLVSTLLLTRPPPGHALTASLCPTLVMPHLAQSSWSRSVTSKSNIPSSQLVLTSHALPSSHSVLTWSVTLTCFTLITHAVTTPPAQQSHLTLPSHMVTHCTLLHFCPSRLSHTFRTHETYHSAFLHSGHHSPPPASLCPSPAPHSPHCPHTWSWQSPCAHSVLTWSQHSTCYHICPHLVTTLPHASLVLTWSTLLPSASSVLTTGHAIRLPHSAPQLVTHVPRITLSSHRSWPLPHLYSVLTGPCTHPASLCPHLSPHSSPHSVLYMVTHNPYRRGIGVPSPSLCLTLVTAFTTATLCPHAGNALPHASHFRTWSQQHTPRFTLSSPGNTLLASHRLN</sequence>
<comment type="caution">
    <text evidence="1">The sequence shown here is derived from an EMBL/GenBank/DDBJ whole genome shotgun (WGS) entry which is preliminary data.</text>
</comment>
<dbReference type="EMBL" id="QCYY01000990">
    <property type="protein sequence ID" value="ROT81340.1"/>
    <property type="molecule type" value="Genomic_DNA"/>
</dbReference>
<organism evidence="1 2">
    <name type="scientific">Penaeus vannamei</name>
    <name type="common">Whiteleg shrimp</name>
    <name type="synonym">Litopenaeus vannamei</name>
    <dbReference type="NCBI Taxonomy" id="6689"/>
    <lineage>
        <taxon>Eukaryota</taxon>
        <taxon>Metazoa</taxon>
        <taxon>Ecdysozoa</taxon>
        <taxon>Arthropoda</taxon>
        <taxon>Crustacea</taxon>
        <taxon>Multicrustacea</taxon>
        <taxon>Malacostraca</taxon>
        <taxon>Eumalacostraca</taxon>
        <taxon>Eucarida</taxon>
        <taxon>Decapoda</taxon>
        <taxon>Dendrobranchiata</taxon>
        <taxon>Penaeoidea</taxon>
        <taxon>Penaeidae</taxon>
        <taxon>Penaeus</taxon>
    </lineage>
</organism>
<evidence type="ECO:0000313" key="2">
    <source>
        <dbReference type="Proteomes" id="UP000283509"/>
    </source>
</evidence>
<accession>A0A3R7MFQ0</accession>
<gene>
    <name evidence="1" type="ORF">C7M84_025522</name>
</gene>
<dbReference type="AlphaFoldDB" id="A0A3R7MFQ0"/>
<keyword evidence="2" id="KW-1185">Reference proteome</keyword>
<protein>
    <submittedName>
        <fullName evidence="1">Uncharacterized protein</fullName>
    </submittedName>
</protein>
<dbReference type="Proteomes" id="UP000283509">
    <property type="component" value="Unassembled WGS sequence"/>
</dbReference>
<name>A0A3R7MFQ0_PENVA</name>